<dbReference type="Proteomes" id="UP000295301">
    <property type="component" value="Unassembled WGS sequence"/>
</dbReference>
<feature type="chain" id="PRO_5020794786" description="Invasion associated locus B family protein" evidence="1">
    <location>
        <begin position="28"/>
        <end position="187"/>
    </location>
</feature>
<protein>
    <recommendedName>
        <fullName evidence="4">Invasion associated locus B family protein</fullName>
    </recommendedName>
</protein>
<keyword evidence="3" id="KW-1185">Reference proteome</keyword>
<name>A0A4V3ASQ7_9RHOB</name>
<comment type="caution">
    <text evidence="2">The sequence shown here is derived from an EMBL/GenBank/DDBJ whole genome shotgun (WGS) entry which is preliminary data.</text>
</comment>
<evidence type="ECO:0000256" key="1">
    <source>
        <dbReference type="SAM" id="SignalP"/>
    </source>
</evidence>
<evidence type="ECO:0008006" key="4">
    <source>
        <dbReference type="Google" id="ProtNLM"/>
    </source>
</evidence>
<dbReference type="OrthoDB" id="7844558at2"/>
<organism evidence="2 3">
    <name type="scientific">Antarcticimicrobium luteum</name>
    <dbReference type="NCBI Taxonomy" id="2547397"/>
    <lineage>
        <taxon>Bacteria</taxon>
        <taxon>Pseudomonadati</taxon>
        <taxon>Pseudomonadota</taxon>
        <taxon>Alphaproteobacteria</taxon>
        <taxon>Rhodobacterales</taxon>
        <taxon>Paracoccaceae</taxon>
        <taxon>Antarcticimicrobium</taxon>
    </lineage>
</organism>
<dbReference type="InterPro" id="IPR038696">
    <property type="entry name" value="IalB_sf"/>
</dbReference>
<accession>A0A4V3ASQ7</accession>
<keyword evidence="1" id="KW-0732">Signal</keyword>
<reference evidence="2 3" key="1">
    <citation type="submission" date="2019-03" db="EMBL/GenBank/DDBJ databases">
        <title>Ruegeria lutea sp. nov., a novel strain, isolated from marine sediment, the Masan Bay, South Korea.</title>
        <authorList>
            <person name="Kim J."/>
            <person name="Kim D.-Y."/>
            <person name="Lee S.-S."/>
        </authorList>
    </citation>
    <scope>NUCLEOTIDE SEQUENCE [LARGE SCALE GENOMIC DNA]</scope>
    <source>
        <strain evidence="2 3">318-1</strain>
    </source>
</reference>
<dbReference type="Pfam" id="PF06776">
    <property type="entry name" value="IalB"/>
    <property type="match status" value="1"/>
</dbReference>
<evidence type="ECO:0000313" key="3">
    <source>
        <dbReference type="Proteomes" id="UP000295301"/>
    </source>
</evidence>
<gene>
    <name evidence="2" type="ORF">E1832_02645</name>
</gene>
<feature type="signal peptide" evidence="1">
    <location>
        <begin position="1"/>
        <end position="27"/>
    </location>
</feature>
<dbReference type="RefSeq" id="WP_133358191.1">
    <property type="nucleotide sequence ID" value="NZ_SMUV01000043.1"/>
</dbReference>
<evidence type="ECO:0000313" key="2">
    <source>
        <dbReference type="EMBL" id="TDK51810.1"/>
    </source>
</evidence>
<sequence length="187" mass="19411">MTRFLTRATGTAFLAALVALGQPAAMAQSADGDAKEVTNGSRFGAWTVNCQALGVNKTSCVLTQRLVRSGDGGFLAEVLAFSNADDSKRYLAARVPNGVYFPAGFAMRPAEVTEETRFIWQSCSAKLCEALIEIAPEAAASFEASEKGMVAGYRPGLTADPVIFSMSAAGMTAGLDALAGARVAASE</sequence>
<dbReference type="EMBL" id="SMUV01000043">
    <property type="protein sequence ID" value="TDK51810.1"/>
    <property type="molecule type" value="Genomic_DNA"/>
</dbReference>
<dbReference type="InterPro" id="IPR010642">
    <property type="entry name" value="Invasion_prot_B"/>
</dbReference>
<proteinExistence type="predicted"/>
<dbReference type="Gene3D" id="2.60.40.1880">
    <property type="entry name" value="Invasion associated locus B (IalB) protein"/>
    <property type="match status" value="1"/>
</dbReference>
<dbReference type="AlphaFoldDB" id="A0A4V3ASQ7"/>